<sequence>MSEEGGDVHQRAEVSGQGRVVQAGRDLYHAERDQHVYLGDGPHGRRRTTGPVVEDCPYPGLAAFDADQARWFFGRDDVVAELLARLDRRLTTGGIQVVVAPSGAGKSSLLRAGLLPALARSALPGSSRWSGVVFTPTAEPLEAWGRHVTGDERIVVVDQFEELFTLCADEAERRAFVAALAESAGKALVVVGVRADFYAACVDHPPLRAALQDAPLVVGALTEAQLREAILHPAHDVGLEVEPGLVELLLRELGATTGSGYEAGRLPLLAHALRACWQQRSGATLTVQGYRDTGGIGRAIAVTAEQVYEALSDDDRRRARSLFLRLVKIGDEDTRRRLTGTDPDARDVVEAFTQARLLTRAQDTVEITHEALLRHWPRLREWIDADRSGRLVHQELEDTAGAWALRGRDPSLLYRGSRLDAALEWAGTAAPGDLDAVAGEFLLASKRARRRDARRRTAVVAVLAVLALVASTVAVVAYQQQGDARRQRDLATYHRVLAEADRLRDVDVSLSAQLTLVAHRMRPDDRTRTRLIGAANATLATPLPTHDVLAMALSPDGRTLVTGGGDHTVRLWDVSDPFYPGPLGAPMTGHTAIVSSVAFSPDGRRIASGAEDRTVRLWDLNGTAHDVLTGHTDDVRAVAFSPDGRTLASGGDDDSIRLWDVSDPARPRSAGVTAAHTDDVRALAFSPDGALLVSGGDDAVRLWRPSDPLTPVGTPLSHGSAVGAVAVSPDGRTLATGSADDTIRLFDLVDPGRPRYVRQLTGHTSGVRDLAFSRDGQTLASGGYDAKARLWSVGRPEAAAALGPPLAGHANTITAVALSPDGRTLFTGGTDSSVRLWHRTGLLTAAHAGTVWSLAFSPDGRTLASAGRDRAVRLWDVSSSARPAPRGAITGDSAAGARPASVAFHPDGRTIAVGGEDHTVRLWDVSGEPTPLGDPLTGHTDIVRAVTFTRDGRLLASVDDQGVVRLWDVATPTSPRLLATQPPRLEGILLSVAFSPDSRLLATGGTNTGVPLWSVADPAHPAPAPTLSGHTNAALSVAFSPDGRTLASVGGDRTVRLWDVSDPARPTALGQPLTGHGDTVWSVAFSPDGRTLVTGGADRSVRLWDVSRPADAKPVGDPLLGHSDFVHRVAFSPDGHTVASAGVDRSVLLWELDVERDVERICAATRTALDTASWQRYVTGEYDPPCRG</sequence>
<evidence type="ECO:0000313" key="7">
    <source>
        <dbReference type="Proteomes" id="UP000272729"/>
    </source>
</evidence>
<dbReference type="Gene3D" id="2.130.10.10">
    <property type="entry name" value="YVTN repeat-like/Quinoprotein amine dehydrogenase"/>
    <property type="match status" value="6"/>
</dbReference>
<dbReference type="Pfam" id="PF20703">
    <property type="entry name" value="nSTAND1"/>
    <property type="match status" value="1"/>
</dbReference>
<dbReference type="RefSeq" id="WP_147459156.1">
    <property type="nucleotide sequence ID" value="NZ_JBIUBA010000009.1"/>
</dbReference>
<evidence type="ECO:0000256" key="4">
    <source>
        <dbReference type="SAM" id="Phobius"/>
    </source>
</evidence>
<dbReference type="InterPro" id="IPR001680">
    <property type="entry name" value="WD40_rpt"/>
</dbReference>
<keyword evidence="1 3" id="KW-0853">WD repeat</keyword>
<feature type="repeat" description="WD" evidence="3">
    <location>
        <begin position="936"/>
        <end position="977"/>
    </location>
</feature>
<dbReference type="Proteomes" id="UP000272729">
    <property type="component" value="Unassembled WGS sequence"/>
</dbReference>
<dbReference type="PRINTS" id="PR00320">
    <property type="entry name" value="GPROTEINBRPT"/>
</dbReference>
<dbReference type="InterPro" id="IPR020472">
    <property type="entry name" value="WD40_PAC1"/>
</dbReference>
<dbReference type="SMART" id="SM00320">
    <property type="entry name" value="WD40"/>
    <property type="match status" value="14"/>
</dbReference>
<dbReference type="PANTHER" id="PTHR19848:SF8">
    <property type="entry name" value="F-BOX AND WD REPEAT DOMAIN CONTAINING 7"/>
    <property type="match status" value="1"/>
</dbReference>
<dbReference type="PROSITE" id="PS50294">
    <property type="entry name" value="WD_REPEATS_REGION"/>
    <property type="match status" value="13"/>
</dbReference>
<keyword evidence="2" id="KW-0677">Repeat</keyword>
<evidence type="ECO:0000256" key="1">
    <source>
        <dbReference type="ARBA" id="ARBA00022574"/>
    </source>
</evidence>
<dbReference type="PROSITE" id="PS50082">
    <property type="entry name" value="WD_REPEATS_2"/>
    <property type="match status" value="14"/>
</dbReference>
<protein>
    <submittedName>
        <fullName evidence="6">WD40 repeat protein</fullName>
    </submittedName>
</protein>
<keyword evidence="7" id="KW-1185">Reference proteome</keyword>
<proteinExistence type="predicted"/>
<dbReference type="Pfam" id="PF00400">
    <property type="entry name" value="WD40"/>
    <property type="match status" value="14"/>
</dbReference>
<accession>A0A495WZZ4</accession>
<feature type="repeat" description="WD" evidence="3">
    <location>
        <begin position="901"/>
        <end position="926"/>
    </location>
</feature>
<dbReference type="AlphaFoldDB" id="A0A495WZZ4"/>
<name>A0A495WZZ4_9PSEU</name>
<comment type="caution">
    <text evidence="6">The sequence shown here is derived from an EMBL/GenBank/DDBJ whole genome shotgun (WGS) entry which is preliminary data.</text>
</comment>
<keyword evidence="4" id="KW-0472">Membrane</keyword>
<evidence type="ECO:0000256" key="3">
    <source>
        <dbReference type="PROSITE-ProRule" id="PRU00221"/>
    </source>
</evidence>
<feature type="repeat" description="WD" evidence="3">
    <location>
        <begin position="715"/>
        <end position="748"/>
    </location>
</feature>
<evidence type="ECO:0000259" key="5">
    <source>
        <dbReference type="Pfam" id="PF20703"/>
    </source>
</evidence>
<feature type="repeat" description="WD" evidence="3">
    <location>
        <begin position="989"/>
        <end position="1015"/>
    </location>
</feature>
<feature type="repeat" description="WD" evidence="3">
    <location>
        <begin position="548"/>
        <end position="575"/>
    </location>
</feature>
<feature type="transmembrane region" description="Helical" evidence="4">
    <location>
        <begin position="457"/>
        <end position="478"/>
    </location>
</feature>
<reference evidence="6 7" key="1">
    <citation type="submission" date="2018-10" db="EMBL/GenBank/DDBJ databases">
        <title>Sequencing the genomes of 1000 actinobacteria strains.</title>
        <authorList>
            <person name="Klenk H.-P."/>
        </authorList>
    </citation>
    <scope>NUCLEOTIDE SEQUENCE [LARGE SCALE GENOMIC DNA]</scope>
    <source>
        <strain evidence="6 7">DSM 43911</strain>
    </source>
</reference>
<feature type="repeat" description="WD" evidence="3">
    <location>
        <begin position="1119"/>
        <end position="1160"/>
    </location>
</feature>
<dbReference type="SUPFAM" id="SSF52540">
    <property type="entry name" value="P-loop containing nucleoside triphosphate hydrolases"/>
    <property type="match status" value="1"/>
</dbReference>
<evidence type="ECO:0000256" key="2">
    <source>
        <dbReference type="ARBA" id="ARBA00022737"/>
    </source>
</evidence>
<keyword evidence="4" id="KW-0812">Transmembrane</keyword>
<feature type="repeat" description="WD" evidence="3">
    <location>
        <begin position="673"/>
        <end position="703"/>
    </location>
</feature>
<evidence type="ECO:0000313" key="6">
    <source>
        <dbReference type="EMBL" id="RKT67441.1"/>
    </source>
</evidence>
<dbReference type="OrthoDB" id="192618at2"/>
<dbReference type="InterPro" id="IPR049052">
    <property type="entry name" value="nSTAND1"/>
</dbReference>
<dbReference type="EMBL" id="RBXR01000001">
    <property type="protein sequence ID" value="RKT67441.1"/>
    <property type="molecule type" value="Genomic_DNA"/>
</dbReference>
<feature type="repeat" description="WD" evidence="3">
    <location>
        <begin position="1027"/>
        <end position="1068"/>
    </location>
</feature>
<dbReference type="CDD" id="cd00200">
    <property type="entry name" value="WD40"/>
    <property type="match status" value="2"/>
</dbReference>
<feature type="repeat" description="WD" evidence="3">
    <location>
        <begin position="587"/>
        <end position="621"/>
    </location>
</feature>
<dbReference type="SUPFAM" id="SSF50978">
    <property type="entry name" value="WD40 repeat-like"/>
    <property type="match status" value="2"/>
</dbReference>
<feature type="repeat" description="WD" evidence="3">
    <location>
        <begin position="1073"/>
        <end position="1107"/>
    </location>
</feature>
<dbReference type="InterPro" id="IPR015943">
    <property type="entry name" value="WD40/YVTN_repeat-like_dom_sf"/>
</dbReference>
<dbReference type="InterPro" id="IPR019775">
    <property type="entry name" value="WD40_repeat_CS"/>
</dbReference>
<keyword evidence="4" id="KW-1133">Transmembrane helix</keyword>
<feature type="repeat" description="WD" evidence="3">
    <location>
        <begin position="628"/>
        <end position="669"/>
    </location>
</feature>
<organism evidence="6 7">
    <name type="scientific">Saccharothrix variisporea</name>
    <dbReference type="NCBI Taxonomy" id="543527"/>
    <lineage>
        <taxon>Bacteria</taxon>
        <taxon>Bacillati</taxon>
        <taxon>Actinomycetota</taxon>
        <taxon>Actinomycetes</taxon>
        <taxon>Pseudonocardiales</taxon>
        <taxon>Pseudonocardiaceae</taxon>
        <taxon>Saccharothrix</taxon>
    </lineage>
</organism>
<gene>
    <name evidence="6" type="ORF">DFJ66_0616</name>
</gene>
<dbReference type="PROSITE" id="PS00678">
    <property type="entry name" value="WD_REPEATS_1"/>
    <property type="match status" value="7"/>
</dbReference>
<feature type="repeat" description="WD" evidence="3">
    <location>
        <begin position="760"/>
        <end position="801"/>
    </location>
</feature>
<dbReference type="PANTHER" id="PTHR19848">
    <property type="entry name" value="WD40 REPEAT PROTEIN"/>
    <property type="match status" value="1"/>
</dbReference>
<dbReference type="InterPro" id="IPR027417">
    <property type="entry name" value="P-loop_NTPase"/>
</dbReference>
<feature type="repeat" description="WD" evidence="3">
    <location>
        <begin position="806"/>
        <end position="837"/>
    </location>
</feature>
<feature type="domain" description="Novel STAND NTPase 1" evidence="5">
    <location>
        <begin position="57"/>
        <end position="410"/>
    </location>
</feature>
<feature type="repeat" description="WD" evidence="3">
    <location>
        <begin position="844"/>
        <end position="885"/>
    </location>
</feature>
<dbReference type="InterPro" id="IPR036322">
    <property type="entry name" value="WD40_repeat_dom_sf"/>
</dbReference>